<gene>
    <name evidence="1" type="ORF">UY92_C0004G0079</name>
</gene>
<evidence type="ECO:0000313" key="1">
    <source>
        <dbReference type="EMBL" id="KKW42743.1"/>
    </source>
</evidence>
<dbReference type="EMBL" id="LCRX01000004">
    <property type="protein sequence ID" value="KKW42743.1"/>
    <property type="molecule type" value="Genomic_DNA"/>
</dbReference>
<proteinExistence type="predicted"/>
<evidence type="ECO:0000313" key="2">
    <source>
        <dbReference type="Proteomes" id="UP000033870"/>
    </source>
</evidence>
<dbReference type="Proteomes" id="UP000033870">
    <property type="component" value="Unassembled WGS sequence"/>
</dbReference>
<sequence length="227" mass="26115">MVTATLQLFRLLLDRHPVGLAPEAVERGEAAYAAALASQSRSDSGIEKSLIEYGLAAWPYFQAQEEFRNRYGQDRERVLLYELLPVDLREKWRHFEAKGGSLHDYRHGNIVEQFFSPEEDVQIENALVEAGLRVRDYCRELALGEKQAEYEERVKIYQAEETAIQELIAQLRGLCDESGKWSAEIADEALALERGFAELEERPTLRRAQEKIEYYRSHLQTFSASSD</sequence>
<comment type="caution">
    <text evidence="1">The sequence shown here is derived from an EMBL/GenBank/DDBJ whole genome shotgun (WGS) entry which is preliminary data.</text>
</comment>
<name>A0A0G1YH41_9BACT</name>
<dbReference type="STRING" id="1619044.UY92_C0004G0079"/>
<organism evidence="1 2">
    <name type="scientific">Candidatus Magasanikbacteria bacterium GW2011_GWA2_56_11</name>
    <dbReference type="NCBI Taxonomy" id="1619044"/>
    <lineage>
        <taxon>Bacteria</taxon>
        <taxon>Candidatus Magasanikiibacteriota</taxon>
    </lineage>
</organism>
<protein>
    <submittedName>
        <fullName evidence="1">Uncharacterized protein</fullName>
    </submittedName>
</protein>
<reference evidence="1 2" key="1">
    <citation type="journal article" date="2015" name="Nature">
        <title>rRNA introns, odd ribosomes, and small enigmatic genomes across a large radiation of phyla.</title>
        <authorList>
            <person name="Brown C.T."/>
            <person name="Hug L.A."/>
            <person name="Thomas B.C."/>
            <person name="Sharon I."/>
            <person name="Castelle C.J."/>
            <person name="Singh A."/>
            <person name="Wilkins M.J."/>
            <person name="Williams K.H."/>
            <person name="Banfield J.F."/>
        </authorList>
    </citation>
    <scope>NUCLEOTIDE SEQUENCE [LARGE SCALE GENOMIC DNA]</scope>
</reference>
<dbReference type="AlphaFoldDB" id="A0A0G1YH41"/>
<accession>A0A0G1YH41</accession>